<organism evidence="6 7">
    <name type="scientific">Athelia psychrophila</name>
    <dbReference type="NCBI Taxonomy" id="1759441"/>
    <lineage>
        <taxon>Eukaryota</taxon>
        <taxon>Fungi</taxon>
        <taxon>Dikarya</taxon>
        <taxon>Basidiomycota</taxon>
        <taxon>Agaricomycotina</taxon>
        <taxon>Agaricomycetes</taxon>
        <taxon>Agaricomycetidae</taxon>
        <taxon>Atheliales</taxon>
        <taxon>Atheliaceae</taxon>
        <taxon>Athelia</taxon>
    </lineage>
</organism>
<dbReference type="GO" id="GO:0019783">
    <property type="term" value="F:ubiquitin-like protein peptidase activity"/>
    <property type="evidence" value="ECO:0007669"/>
    <property type="project" value="UniProtKB-ARBA"/>
</dbReference>
<evidence type="ECO:0000259" key="5">
    <source>
        <dbReference type="PROSITE" id="PS50600"/>
    </source>
</evidence>
<sequence>MNVDNDTVEVAEDAEDGPESTIIPHSSSPLKPKRRILPNAAGYHLYDKWKKIVPGLVDEYLRYMNATIGKPVGPGCPSEIPRSDCTCGHERAKMSRLTCLYYDPPEQPRIAVALELLGLYRTLFERSCDAVNALAESLHSHYTRRGFHAVNEQGDYIVDPWRRPPGAAIQWHDTLQVEVQKKLDAALEVAAAAISAASRAQAAEWVDGLSATERAAESRTHAADWAADLSAAERARDGLVAGEASRLLQARCPACFAGRTWGRSFDEGGDFHMSIDGNHHHRHKASSSEVPHFYDPQYFLSKAEVDAVGDEIDAARKRPPRKYKLRVPEEAIIECQDSHTAANANKQKADTGHFDDTGVAALVCRHGIPIFFANIDTPGEQQKYAVALIRRVFGELPSEATGTFLYDIGCVLDVSVNKYDILSEDIMQHIMFATTAMHAYAHQWSCQLMYNPRLKPGLGLSDGEGVERLWSRMRRLIGVTRTAGRRRRLWILDRQLTFIGYDMRSGLGDWIRRKLKSGVIDMTKESEKTLLTCGATEAELREQWGLQVEAQISLRAHAPKRLKKEVDAVFALQDDVAAVERVIDDARTALSQGKGGAARGTKTSLQELRDHHQQLLAGVEKLYASLNVHEDFPELAGVDSDFVRILLLARDSKINIRKRAVGSFLEWERLDQAVGGKNQALGPSAHKTSNYKTNALMRAINTFNKYCGQLADLHDPSWAIPLPQALPTNLAALRDSSDLMEDVWISRREEEMPRWLADSNVRNGIHAVLKKDGCLWERRRLGREADSLCRWLGHELSAVELAIRNPTHHLLHPLLFEQRRQLLFLEKRWSTPLASSARFQSAVQEAEKTAKAVIGEDPFIEFNWMPTVLPPTTITVEEGTDDAIDTLPVPDFSVGEMSEGSDDRSDESLVENVSAVVSSTLPDNICIDPISHHGVTAEELVPMPSLSAFRNRKLIPVPPRGRFHFAIEGDTFQQFLSPTARLNDNSLNGAAILLQTQLLKGDMDTASSVAVLSTHDLVRIRDGSSDDQIWRCTKHTDYWLKDTWVLPIHRRDIGHWVLCIIYPNKQCLQLFDSFAEQWPWHVDLKNIMTLVARLCCIARKNGRVCLQYDFKGWDARPLIARAVQTNRYDCGIWVLAVIHSVLMGYDHTSCGEPDMKVLRRYILNNLLQLPEQ</sequence>
<dbReference type="GO" id="GO:0006508">
    <property type="term" value="P:proteolysis"/>
    <property type="evidence" value="ECO:0007669"/>
    <property type="project" value="UniProtKB-KW"/>
</dbReference>
<dbReference type="Proteomes" id="UP000076532">
    <property type="component" value="Unassembled WGS sequence"/>
</dbReference>
<dbReference type="EMBL" id="KV417746">
    <property type="protein sequence ID" value="KZP07587.1"/>
    <property type="molecule type" value="Genomic_DNA"/>
</dbReference>
<dbReference type="InterPro" id="IPR040521">
    <property type="entry name" value="KDZ"/>
</dbReference>
<dbReference type="SUPFAM" id="SSF54001">
    <property type="entry name" value="Cysteine proteinases"/>
    <property type="match status" value="1"/>
</dbReference>
<dbReference type="InterPro" id="IPR038765">
    <property type="entry name" value="Papain-like_cys_pep_sf"/>
</dbReference>
<dbReference type="AlphaFoldDB" id="A0A165WE70"/>
<dbReference type="Pfam" id="PF18758">
    <property type="entry name" value="KDZ"/>
    <property type="match status" value="1"/>
</dbReference>
<gene>
    <name evidence="6" type="ORF">FIBSPDRAFT_914477</name>
</gene>
<dbReference type="InterPro" id="IPR003653">
    <property type="entry name" value="Peptidase_C48_C"/>
</dbReference>
<dbReference type="Gene3D" id="3.40.395.10">
    <property type="entry name" value="Adenoviral Proteinase, Chain A"/>
    <property type="match status" value="1"/>
</dbReference>
<dbReference type="PANTHER" id="PTHR33096">
    <property type="entry name" value="CXC2 DOMAIN-CONTAINING PROTEIN"/>
    <property type="match status" value="1"/>
</dbReference>
<accession>A0A165WE70</accession>
<dbReference type="GO" id="GO:0008234">
    <property type="term" value="F:cysteine-type peptidase activity"/>
    <property type="evidence" value="ECO:0007669"/>
    <property type="project" value="InterPro"/>
</dbReference>
<evidence type="ECO:0000313" key="6">
    <source>
        <dbReference type="EMBL" id="KZP07587.1"/>
    </source>
</evidence>
<feature type="domain" description="Ubiquitin-like protease family profile" evidence="5">
    <location>
        <begin position="965"/>
        <end position="1141"/>
    </location>
</feature>
<feature type="region of interest" description="Disordered" evidence="4">
    <location>
        <begin position="1"/>
        <end position="29"/>
    </location>
</feature>
<evidence type="ECO:0000256" key="1">
    <source>
        <dbReference type="ARBA" id="ARBA00005234"/>
    </source>
</evidence>
<comment type="similarity">
    <text evidence="1">Belongs to the peptidase C48 family.</text>
</comment>
<keyword evidence="3" id="KW-0378">Hydrolase</keyword>
<dbReference type="PANTHER" id="PTHR33096:SF1">
    <property type="entry name" value="CXC1-LIKE CYSTEINE CLUSTER ASSOCIATED WITH KDZ TRANSPOSASES DOMAIN-CONTAINING PROTEIN"/>
    <property type="match status" value="1"/>
</dbReference>
<proteinExistence type="inferred from homology"/>
<dbReference type="PROSITE" id="PS50600">
    <property type="entry name" value="ULP_PROTEASE"/>
    <property type="match status" value="1"/>
</dbReference>
<feature type="compositionally biased region" description="Acidic residues" evidence="4">
    <location>
        <begin position="1"/>
        <end position="18"/>
    </location>
</feature>
<reference evidence="6 7" key="1">
    <citation type="journal article" date="2016" name="Mol. Biol. Evol.">
        <title>Comparative Genomics of Early-Diverging Mushroom-Forming Fungi Provides Insights into the Origins of Lignocellulose Decay Capabilities.</title>
        <authorList>
            <person name="Nagy L.G."/>
            <person name="Riley R."/>
            <person name="Tritt A."/>
            <person name="Adam C."/>
            <person name="Daum C."/>
            <person name="Floudas D."/>
            <person name="Sun H."/>
            <person name="Yadav J.S."/>
            <person name="Pangilinan J."/>
            <person name="Larsson K.H."/>
            <person name="Matsuura K."/>
            <person name="Barry K."/>
            <person name="Labutti K."/>
            <person name="Kuo R."/>
            <person name="Ohm R.A."/>
            <person name="Bhattacharya S.S."/>
            <person name="Shirouzu T."/>
            <person name="Yoshinaga Y."/>
            <person name="Martin F.M."/>
            <person name="Grigoriev I.V."/>
            <person name="Hibbett D.S."/>
        </authorList>
    </citation>
    <scope>NUCLEOTIDE SEQUENCE [LARGE SCALE GENOMIC DNA]</scope>
    <source>
        <strain evidence="6 7">CBS 109695</strain>
    </source>
</reference>
<evidence type="ECO:0000256" key="3">
    <source>
        <dbReference type="ARBA" id="ARBA00022801"/>
    </source>
</evidence>
<name>A0A165WE70_9AGAM</name>
<evidence type="ECO:0000256" key="4">
    <source>
        <dbReference type="SAM" id="MobiDB-lite"/>
    </source>
</evidence>
<evidence type="ECO:0000313" key="7">
    <source>
        <dbReference type="Proteomes" id="UP000076532"/>
    </source>
</evidence>
<protein>
    <recommendedName>
        <fullName evidence="5">Ubiquitin-like protease family profile domain-containing protein</fullName>
    </recommendedName>
</protein>
<dbReference type="OrthoDB" id="3253684at2759"/>
<evidence type="ECO:0000256" key="2">
    <source>
        <dbReference type="ARBA" id="ARBA00022670"/>
    </source>
</evidence>
<dbReference type="STRING" id="436010.A0A165WE70"/>
<dbReference type="Pfam" id="PF02902">
    <property type="entry name" value="Peptidase_C48"/>
    <property type="match status" value="1"/>
</dbReference>
<keyword evidence="7" id="KW-1185">Reference proteome</keyword>
<keyword evidence="2" id="KW-0645">Protease</keyword>